<keyword evidence="4 10" id="KW-0597">Phosphoprotein</keyword>
<name>A0A069RHQ4_PEPLI</name>
<evidence type="ECO:0000259" key="11">
    <source>
        <dbReference type="PROSITE" id="PS01124"/>
    </source>
</evidence>
<dbReference type="SUPFAM" id="SSF52172">
    <property type="entry name" value="CheY-like"/>
    <property type="match status" value="1"/>
</dbReference>
<dbReference type="SUPFAM" id="SSF46689">
    <property type="entry name" value="Homeodomain-like"/>
    <property type="match status" value="2"/>
</dbReference>
<evidence type="ECO:0000256" key="1">
    <source>
        <dbReference type="ARBA" id="ARBA00004496"/>
    </source>
</evidence>
<keyword evidence="8" id="KW-0804">Transcription</keyword>
<dbReference type="AlphaFoldDB" id="A0A069RHQ4"/>
<dbReference type="InterPro" id="IPR011006">
    <property type="entry name" value="CheY-like_superfamily"/>
</dbReference>
<feature type="domain" description="Response regulatory" evidence="12">
    <location>
        <begin position="3"/>
        <end position="120"/>
    </location>
</feature>
<dbReference type="EMBL" id="JJMM01000004">
    <property type="protein sequence ID" value="KDR96328.1"/>
    <property type="molecule type" value="Genomic_DNA"/>
</dbReference>
<dbReference type="GO" id="GO:0003700">
    <property type="term" value="F:DNA-binding transcription factor activity"/>
    <property type="evidence" value="ECO:0007669"/>
    <property type="project" value="InterPro"/>
</dbReference>
<gene>
    <name evidence="13" type="ORF">CLIT_4c01650</name>
</gene>
<keyword evidence="3" id="KW-0963">Cytoplasm</keyword>
<evidence type="ECO:0000256" key="3">
    <source>
        <dbReference type="ARBA" id="ARBA00022490"/>
    </source>
</evidence>
<keyword evidence="14" id="KW-1185">Reference proteome</keyword>
<keyword evidence="7" id="KW-0238">DNA-binding</keyword>
<dbReference type="SMART" id="SM00448">
    <property type="entry name" value="REC"/>
    <property type="match status" value="1"/>
</dbReference>
<proteinExistence type="predicted"/>
<feature type="domain" description="HTH araC/xylS-type" evidence="11">
    <location>
        <begin position="431"/>
        <end position="529"/>
    </location>
</feature>
<keyword evidence="5" id="KW-0902">Two-component regulatory system</keyword>
<protein>
    <recommendedName>
        <fullName evidence="2">Stage 0 sporulation protein A homolog</fullName>
    </recommendedName>
</protein>
<evidence type="ECO:0000313" key="14">
    <source>
        <dbReference type="Proteomes" id="UP000027946"/>
    </source>
</evidence>
<dbReference type="GO" id="GO:0005737">
    <property type="term" value="C:cytoplasm"/>
    <property type="evidence" value="ECO:0007669"/>
    <property type="project" value="UniProtKB-SubCell"/>
</dbReference>
<dbReference type="InterPro" id="IPR018060">
    <property type="entry name" value="HTH_AraC"/>
</dbReference>
<dbReference type="Proteomes" id="UP000027946">
    <property type="component" value="Unassembled WGS sequence"/>
</dbReference>
<dbReference type="Gene3D" id="3.40.50.2300">
    <property type="match status" value="1"/>
</dbReference>
<dbReference type="Pfam" id="PF00072">
    <property type="entry name" value="Response_reg"/>
    <property type="match status" value="1"/>
</dbReference>
<dbReference type="GO" id="GO:0000160">
    <property type="term" value="P:phosphorelay signal transduction system"/>
    <property type="evidence" value="ECO:0007669"/>
    <property type="project" value="UniProtKB-KW"/>
</dbReference>
<dbReference type="PROSITE" id="PS50110">
    <property type="entry name" value="RESPONSE_REGULATORY"/>
    <property type="match status" value="1"/>
</dbReference>
<comment type="caution">
    <text evidence="13">The sequence shown here is derived from an EMBL/GenBank/DDBJ whole genome shotgun (WGS) entry which is preliminary data.</text>
</comment>
<keyword evidence="6" id="KW-0805">Transcription regulation</keyword>
<dbReference type="Gene3D" id="1.10.10.60">
    <property type="entry name" value="Homeodomain-like"/>
    <property type="match status" value="2"/>
</dbReference>
<dbReference type="STRING" id="1121324.CLIT_4c01650"/>
<comment type="function">
    <text evidence="9">May play the central regulatory role in sporulation. It may be an element of the effector pathway responsible for the activation of sporulation genes in response to nutritional stress. Spo0A may act in concert with spo0H (a sigma factor) to control the expression of some genes that are critical to the sporulation process.</text>
</comment>
<evidence type="ECO:0000256" key="8">
    <source>
        <dbReference type="ARBA" id="ARBA00023163"/>
    </source>
</evidence>
<dbReference type="CDD" id="cd17536">
    <property type="entry name" value="REC_YesN-like"/>
    <property type="match status" value="1"/>
</dbReference>
<dbReference type="InterPro" id="IPR009057">
    <property type="entry name" value="Homeodomain-like_sf"/>
</dbReference>
<dbReference type="GO" id="GO:0043565">
    <property type="term" value="F:sequence-specific DNA binding"/>
    <property type="evidence" value="ECO:0007669"/>
    <property type="project" value="InterPro"/>
</dbReference>
<feature type="modified residue" description="4-aspartylphosphate" evidence="10">
    <location>
        <position position="55"/>
    </location>
</feature>
<dbReference type="PANTHER" id="PTHR42713">
    <property type="entry name" value="HISTIDINE KINASE-RELATED"/>
    <property type="match status" value="1"/>
</dbReference>
<dbReference type="eggNOG" id="COG4753">
    <property type="taxonomic scope" value="Bacteria"/>
</dbReference>
<dbReference type="eggNOG" id="COG2207">
    <property type="taxonomic scope" value="Bacteria"/>
</dbReference>
<dbReference type="Pfam" id="PF12833">
    <property type="entry name" value="HTH_18"/>
    <property type="match status" value="1"/>
</dbReference>
<evidence type="ECO:0000256" key="4">
    <source>
        <dbReference type="ARBA" id="ARBA00022553"/>
    </source>
</evidence>
<evidence type="ECO:0000256" key="6">
    <source>
        <dbReference type="ARBA" id="ARBA00023015"/>
    </source>
</evidence>
<dbReference type="InterPro" id="IPR001789">
    <property type="entry name" value="Sig_transdc_resp-reg_receiver"/>
</dbReference>
<dbReference type="PANTHER" id="PTHR42713:SF3">
    <property type="entry name" value="TRANSCRIPTIONAL REGULATORY PROTEIN HPTR"/>
    <property type="match status" value="1"/>
</dbReference>
<evidence type="ECO:0000256" key="9">
    <source>
        <dbReference type="ARBA" id="ARBA00024867"/>
    </source>
</evidence>
<dbReference type="OrthoDB" id="9794370at2"/>
<organism evidence="13 14">
    <name type="scientific">Peptoclostridium litorale DSM 5388</name>
    <dbReference type="NCBI Taxonomy" id="1121324"/>
    <lineage>
        <taxon>Bacteria</taxon>
        <taxon>Bacillati</taxon>
        <taxon>Bacillota</taxon>
        <taxon>Clostridia</taxon>
        <taxon>Peptostreptococcales</taxon>
        <taxon>Peptoclostridiaceae</taxon>
        <taxon>Peptoclostridium</taxon>
    </lineage>
</organism>
<accession>A0A069RHQ4</accession>
<dbReference type="SMART" id="SM00342">
    <property type="entry name" value="HTH_ARAC"/>
    <property type="match status" value="1"/>
</dbReference>
<sequence length="535" mass="61939">MYKVLIVDDEVLVRVGLKTTIDWQAIGFTVVAEASNGEQGFEQYKKHYPDVIITDIKMPKKDGFWLIEQVRKKNKNVKILVLTCYDDFDSAREALRIGADDYILKFEVEDEELISVMKSMKSRIEEQSSAAIQQEIVKMNINDMKKVLLGDMIGNGFKLDDKTIGRCSEAGFGIHDTRFVFASISIQDDGLQGNGERPGQRKINDAMAGIIFEKLSDSGIEYIYSNEINKYTLLVSSPKISMVEINRIIASIRNASNQYFDISLSVVYTDPFDSLEEAGEAYENFIQKEQILFYESEKSFFIVNTSNISFCEADVFHLKKEYNNVFIEYMGQEKLKKLGELILHMNGQFNSKMIKPAVVKIWYSGLVGDIFKNYGQLFSQSEKIMHYEHYHYEIINSKKLESIAELALKFMEDVLGEIKISRYKNSKWIISKALYFIENNYEQKISLEDVACELSLSKHYLCNVFKREIGENMSLYINKLRIEKAKQLLLKTDFKIKEIFEDVGFTNQQYFSKVFKKITGMTISQYREKARMKSE</sequence>
<evidence type="ECO:0000259" key="12">
    <source>
        <dbReference type="PROSITE" id="PS50110"/>
    </source>
</evidence>
<evidence type="ECO:0000256" key="10">
    <source>
        <dbReference type="PROSITE-ProRule" id="PRU00169"/>
    </source>
</evidence>
<dbReference type="RefSeq" id="WP_038262153.1">
    <property type="nucleotide sequence ID" value="NZ_FSRH01000013.1"/>
</dbReference>
<evidence type="ECO:0000313" key="13">
    <source>
        <dbReference type="EMBL" id="KDR96328.1"/>
    </source>
</evidence>
<evidence type="ECO:0000256" key="2">
    <source>
        <dbReference type="ARBA" id="ARBA00018672"/>
    </source>
</evidence>
<evidence type="ECO:0000256" key="5">
    <source>
        <dbReference type="ARBA" id="ARBA00023012"/>
    </source>
</evidence>
<reference evidence="13 14" key="1">
    <citation type="submission" date="2014-03" db="EMBL/GenBank/DDBJ databases">
        <title>Genome sequence of Clostridium litorale W6, DSM 5388.</title>
        <authorList>
            <person name="Poehlein A."/>
            <person name="Jagirdar A."/>
            <person name="Khonsari B."/>
            <person name="Chibani C.M."/>
            <person name="Gutierrez Gutierrez D.A."/>
            <person name="Davydova E."/>
            <person name="Alghaithi H.S."/>
            <person name="Nair K.P."/>
            <person name="Dhamotharan K."/>
            <person name="Chandran L."/>
            <person name="G W."/>
            <person name="Daniel R."/>
        </authorList>
    </citation>
    <scope>NUCLEOTIDE SEQUENCE [LARGE SCALE GENOMIC DNA]</scope>
    <source>
        <strain evidence="13 14">W6</strain>
    </source>
</reference>
<dbReference type="InterPro" id="IPR051552">
    <property type="entry name" value="HptR"/>
</dbReference>
<evidence type="ECO:0000256" key="7">
    <source>
        <dbReference type="ARBA" id="ARBA00023125"/>
    </source>
</evidence>
<comment type="subcellular location">
    <subcellularLocation>
        <location evidence="1">Cytoplasm</location>
    </subcellularLocation>
</comment>
<dbReference type="PROSITE" id="PS01124">
    <property type="entry name" value="HTH_ARAC_FAMILY_2"/>
    <property type="match status" value="1"/>
</dbReference>